<dbReference type="AlphaFoldDB" id="A0A1X2H208"/>
<organism evidence="1 2">
    <name type="scientific">Syncephalastrum racemosum</name>
    <name type="common">Filamentous fungus</name>
    <dbReference type="NCBI Taxonomy" id="13706"/>
    <lineage>
        <taxon>Eukaryota</taxon>
        <taxon>Fungi</taxon>
        <taxon>Fungi incertae sedis</taxon>
        <taxon>Mucoromycota</taxon>
        <taxon>Mucoromycotina</taxon>
        <taxon>Mucoromycetes</taxon>
        <taxon>Mucorales</taxon>
        <taxon>Syncephalastraceae</taxon>
        <taxon>Syncephalastrum</taxon>
    </lineage>
</organism>
<comment type="caution">
    <text evidence="1">The sequence shown here is derived from an EMBL/GenBank/DDBJ whole genome shotgun (WGS) entry which is preliminary data.</text>
</comment>
<accession>A0A1X2H208</accession>
<reference evidence="1 2" key="1">
    <citation type="submission" date="2016-07" db="EMBL/GenBank/DDBJ databases">
        <title>Pervasive Adenine N6-methylation of Active Genes in Fungi.</title>
        <authorList>
            <consortium name="DOE Joint Genome Institute"/>
            <person name="Mondo S.J."/>
            <person name="Dannebaum R.O."/>
            <person name="Kuo R.C."/>
            <person name="Labutti K."/>
            <person name="Haridas S."/>
            <person name="Kuo A."/>
            <person name="Salamov A."/>
            <person name="Ahrendt S.R."/>
            <person name="Lipzen A."/>
            <person name="Sullivan W."/>
            <person name="Andreopoulos W.B."/>
            <person name="Clum A."/>
            <person name="Lindquist E."/>
            <person name="Daum C."/>
            <person name="Ramamoorthy G.K."/>
            <person name="Gryganskyi A."/>
            <person name="Culley D."/>
            <person name="Magnuson J.K."/>
            <person name="James T.Y."/>
            <person name="O'Malley M.A."/>
            <person name="Stajich J.E."/>
            <person name="Spatafora J.W."/>
            <person name="Visel A."/>
            <person name="Grigoriev I.V."/>
        </authorList>
    </citation>
    <scope>NUCLEOTIDE SEQUENCE [LARGE SCALE GENOMIC DNA]</scope>
    <source>
        <strain evidence="1 2">NRRL 2496</strain>
    </source>
</reference>
<dbReference type="Proteomes" id="UP000242180">
    <property type="component" value="Unassembled WGS sequence"/>
</dbReference>
<dbReference type="EMBL" id="MCGN01000010">
    <property type="protein sequence ID" value="ORY91844.1"/>
    <property type="molecule type" value="Genomic_DNA"/>
</dbReference>
<protein>
    <submittedName>
        <fullName evidence="1">Uncharacterized protein</fullName>
    </submittedName>
</protein>
<dbReference type="OrthoDB" id="2262261at2759"/>
<evidence type="ECO:0000313" key="2">
    <source>
        <dbReference type="Proteomes" id="UP000242180"/>
    </source>
</evidence>
<keyword evidence="2" id="KW-1185">Reference proteome</keyword>
<name>A0A1X2H208_SYNRA</name>
<proteinExistence type="predicted"/>
<gene>
    <name evidence="1" type="ORF">BCR43DRAFT_566176</name>
</gene>
<evidence type="ECO:0000313" key="1">
    <source>
        <dbReference type="EMBL" id="ORY91844.1"/>
    </source>
</evidence>
<sequence length="118" mass="13480">MSSAPVVIIPSEQPKFKSLISRPSMRLWRSNKTAPFDANKKPVQEEKVVELKETGKNEIYELSTINDSGVYLPPQAEPASKRDRWLEVHEDDLTFRLPSPDRLTKSHLFFTPSSTIRA</sequence>
<dbReference type="InParanoid" id="A0A1X2H208"/>